<evidence type="ECO:0000256" key="1">
    <source>
        <dbReference type="ARBA" id="ARBA00001933"/>
    </source>
</evidence>
<dbReference type="InterPro" id="IPR004838">
    <property type="entry name" value="NHTrfase_class1_PyrdxlP-BS"/>
</dbReference>
<keyword evidence="3 4" id="KW-0808">Transferase</keyword>
<dbReference type="PATRIC" id="fig|888050.3.peg.344"/>
<dbReference type="InterPro" id="IPR015424">
    <property type="entry name" value="PyrdxlP-dep_Trfase"/>
</dbReference>
<organism evidence="6 7">
    <name type="scientific">Schaalia cardiffensis F0333</name>
    <dbReference type="NCBI Taxonomy" id="888050"/>
    <lineage>
        <taxon>Bacteria</taxon>
        <taxon>Bacillati</taxon>
        <taxon>Actinomycetota</taxon>
        <taxon>Actinomycetes</taxon>
        <taxon>Actinomycetales</taxon>
        <taxon>Actinomycetaceae</taxon>
        <taxon>Schaalia</taxon>
    </lineage>
</organism>
<protein>
    <recommendedName>
        <fullName evidence="4">Aminotransferase</fullName>
        <ecNumber evidence="4">2.6.1.-</ecNumber>
    </recommendedName>
</protein>
<evidence type="ECO:0000256" key="4">
    <source>
        <dbReference type="RuleBase" id="RU000481"/>
    </source>
</evidence>
<dbReference type="InterPro" id="IPR004839">
    <property type="entry name" value="Aminotransferase_I/II_large"/>
</dbReference>
<name>N6W8X5_9ACTO</name>
<dbReference type="PROSITE" id="PS00105">
    <property type="entry name" value="AA_TRANSFER_CLASS_1"/>
    <property type="match status" value="1"/>
</dbReference>
<dbReference type="PANTHER" id="PTHR42832:SF3">
    <property type="entry name" value="L-GLUTAMINE--4-(METHYLSULFANYL)-2-OXOBUTANOATE AMINOTRANSFERASE"/>
    <property type="match status" value="1"/>
</dbReference>
<sequence>MTALPRPLALPEFPWNLLTPAKELANSHPDGICDLSVGTPVDPTPQFIRDALVEASDAHGYPSVIGTRQLREAILAWGARRRMTDVGVEGVIPTIGSKEAVAWFPTLLGVRPGDTVLVPEVAYPTYDIGARLAGATPVPVDPTRPDTWPDAALVFLNSPGNPDGHVLSIPQLRAALAWAREHEAVIISDECYAALPWTTPWIHEGVPSILDEAVCEGDPSGVIVLYSLSKQSNLAGYRAAVAYGDPVLIVQVVELRKHSGLMVPTPVQHAMTLALADDEHVEAQRRVYEARRDMLLEAVESLGLVNDPNSAAGLYLWVAKPGNSDSWALVNACAELGILVAPGDFYGEAAKGRVRIALTASDERIRAACERLRAAGPLLG</sequence>
<proteinExistence type="inferred from homology"/>
<dbReference type="Pfam" id="PF00155">
    <property type="entry name" value="Aminotran_1_2"/>
    <property type="match status" value="1"/>
</dbReference>
<feature type="domain" description="Aminotransferase class I/classII large" evidence="5">
    <location>
        <begin position="33"/>
        <end position="372"/>
    </location>
</feature>
<evidence type="ECO:0000256" key="2">
    <source>
        <dbReference type="ARBA" id="ARBA00022576"/>
    </source>
</evidence>
<dbReference type="PANTHER" id="PTHR42832">
    <property type="entry name" value="AMINO ACID AMINOTRANSFERASE"/>
    <property type="match status" value="1"/>
</dbReference>
<evidence type="ECO:0000256" key="3">
    <source>
        <dbReference type="ARBA" id="ARBA00022679"/>
    </source>
</evidence>
<dbReference type="GO" id="GO:0030170">
    <property type="term" value="F:pyridoxal phosphate binding"/>
    <property type="evidence" value="ECO:0007669"/>
    <property type="project" value="InterPro"/>
</dbReference>
<dbReference type="CDD" id="cd00609">
    <property type="entry name" value="AAT_like"/>
    <property type="match status" value="1"/>
</dbReference>
<dbReference type="SUPFAM" id="SSF53383">
    <property type="entry name" value="PLP-dependent transferases"/>
    <property type="match status" value="1"/>
</dbReference>
<dbReference type="EMBL" id="AQHZ01000005">
    <property type="protein sequence ID" value="ENO19015.1"/>
    <property type="molecule type" value="Genomic_DNA"/>
</dbReference>
<dbReference type="NCBIfam" id="TIGR03539">
    <property type="entry name" value="DapC_actino"/>
    <property type="match status" value="1"/>
</dbReference>
<dbReference type="Gene3D" id="3.40.640.10">
    <property type="entry name" value="Type I PLP-dependent aspartate aminotransferase-like (Major domain)"/>
    <property type="match status" value="1"/>
</dbReference>
<dbReference type="Proteomes" id="UP000013015">
    <property type="component" value="Unassembled WGS sequence"/>
</dbReference>
<comment type="cofactor">
    <cofactor evidence="1 4">
        <name>pyridoxal 5'-phosphate</name>
        <dbReference type="ChEBI" id="CHEBI:597326"/>
    </cofactor>
</comment>
<accession>N6W8X5</accession>
<dbReference type="HOGENOM" id="CLU_017584_19_1_11"/>
<dbReference type="AlphaFoldDB" id="N6W8X5"/>
<dbReference type="InterPro" id="IPR019880">
    <property type="entry name" value="OxyQ"/>
</dbReference>
<dbReference type="InterPro" id="IPR015421">
    <property type="entry name" value="PyrdxlP-dep_Trfase_major"/>
</dbReference>
<dbReference type="RefSeq" id="WP_005962076.1">
    <property type="nucleotide sequence ID" value="NZ_CP040505.1"/>
</dbReference>
<dbReference type="OrthoDB" id="9813612at2"/>
<dbReference type="EC" id="2.6.1.-" evidence="4"/>
<keyword evidence="7" id="KW-1185">Reference proteome</keyword>
<comment type="similarity">
    <text evidence="4">Belongs to the class-I pyridoxal-phosphate-dependent aminotransferase family.</text>
</comment>
<gene>
    <name evidence="6" type="primary">dapL</name>
    <name evidence="6" type="ORF">HMPREF9004_0350</name>
</gene>
<dbReference type="STRING" id="888050.HMPREF9004_0350"/>
<comment type="caution">
    <text evidence="6">The sequence shown here is derived from an EMBL/GenBank/DDBJ whole genome shotgun (WGS) entry which is preliminary data.</text>
</comment>
<keyword evidence="2 4" id="KW-0032">Aminotransferase</keyword>
<evidence type="ECO:0000259" key="5">
    <source>
        <dbReference type="Pfam" id="PF00155"/>
    </source>
</evidence>
<dbReference type="InterPro" id="IPR050881">
    <property type="entry name" value="LL-DAP_aminotransferase"/>
</dbReference>
<evidence type="ECO:0000313" key="6">
    <source>
        <dbReference type="EMBL" id="ENO19015.1"/>
    </source>
</evidence>
<dbReference type="GO" id="GO:0008483">
    <property type="term" value="F:transaminase activity"/>
    <property type="evidence" value="ECO:0007669"/>
    <property type="project" value="UniProtKB-KW"/>
</dbReference>
<reference evidence="6 7" key="1">
    <citation type="submission" date="2013-03" db="EMBL/GenBank/DDBJ databases">
        <title>Reference genome for the Human Microbiome Project.</title>
        <authorList>
            <person name="Aqrawi P."/>
            <person name="Ayvaz T."/>
            <person name="Bess C."/>
            <person name="Blankenburg K."/>
            <person name="Coyle M."/>
            <person name="Deng J."/>
            <person name="Forbes L."/>
            <person name="Fowler G."/>
            <person name="Francisco L."/>
            <person name="Fu Q."/>
            <person name="Gibbs R."/>
            <person name="Gross S."/>
            <person name="Gubbala S."/>
            <person name="Hale W."/>
            <person name="Hemphill L."/>
            <person name="Highlander S."/>
            <person name="Hirani K."/>
            <person name="Jackson L."/>
            <person name="Jakkamsetti A."/>
            <person name="Javaid M."/>
            <person name="Jayaseelan J.C."/>
            <person name="Jiang H."/>
            <person name="Joshi V."/>
            <person name="Korchina V."/>
            <person name="Kovar C."/>
            <person name="Lara F."/>
            <person name="Lee S."/>
            <person name="Liu Y."/>
            <person name="Mata R."/>
            <person name="Mathew T."/>
            <person name="Munidasa M."/>
            <person name="Muzny D."/>
            <person name="Nazareth L."/>
            <person name="Ngo R."/>
            <person name="Nguyen L."/>
            <person name="Nguyen N."/>
            <person name="Okwuonu G."/>
            <person name="Ongeri F."/>
            <person name="Palculict T."/>
            <person name="Patil S."/>
            <person name="Petrosino J."/>
            <person name="Pham C."/>
            <person name="Pham P."/>
            <person name="Pu L.-L."/>
            <person name="Qin X."/>
            <person name="Qu J."/>
            <person name="Reid J."/>
            <person name="Ross M."/>
            <person name="Ruth R."/>
            <person name="Saada N."/>
            <person name="San Lucas F."/>
            <person name="Santibanez J."/>
            <person name="Shang Y."/>
            <person name="Simmons D."/>
            <person name="Song X.-Z."/>
            <person name="Tang L.-Y."/>
            <person name="Thornton R."/>
            <person name="Warren J."/>
            <person name="Weissenberger G."/>
            <person name="Wilczek-Boney K."/>
            <person name="Worley K."/>
            <person name="Youmans B."/>
            <person name="Zhang J."/>
            <person name="Zhang L."/>
            <person name="Zhao Z."/>
            <person name="Zhou C."/>
            <person name="Zhu D."/>
            <person name="Zhu Y."/>
        </authorList>
    </citation>
    <scope>NUCLEOTIDE SEQUENCE [LARGE SCALE GENOMIC DNA]</scope>
    <source>
        <strain evidence="6 7">F0333</strain>
    </source>
</reference>
<dbReference type="eggNOG" id="COG0436">
    <property type="taxonomic scope" value="Bacteria"/>
</dbReference>
<evidence type="ECO:0000313" key="7">
    <source>
        <dbReference type="Proteomes" id="UP000013015"/>
    </source>
</evidence>